<protein>
    <submittedName>
        <fullName evidence="1">Unannotated protein</fullName>
    </submittedName>
</protein>
<dbReference type="AlphaFoldDB" id="A0A6J7K141"/>
<evidence type="ECO:0000313" key="1">
    <source>
        <dbReference type="EMBL" id="CAB4948771.1"/>
    </source>
</evidence>
<proteinExistence type="predicted"/>
<gene>
    <name evidence="1" type="ORF">UFOPK3773_01281</name>
</gene>
<dbReference type="EMBL" id="CAFBNF010000146">
    <property type="protein sequence ID" value="CAB4948771.1"/>
    <property type="molecule type" value="Genomic_DNA"/>
</dbReference>
<sequence length="57" mass="6145">MLVAKGAALETITRSLSRHWPSTSAGESVIRVRMVGTAKAFDEGYCWAFHATSSSSK</sequence>
<name>A0A6J7K141_9ZZZZ</name>
<organism evidence="1">
    <name type="scientific">freshwater metagenome</name>
    <dbReference type="NCBI Taxonomy" id="449393"/>
    <lineage>
        <taxon>unclassified sequences</taxon>
        <taxon>metagenomes</taxon>
        <taxon>ecological metagenomes</taxon>
    </lineage>
</organism>
<reference evidence="1" key="1">
    <citation type="submission" date="2020-05" db="EMBL/GenBank/DDBJ databases">
        <authorList>
            <person name="Chiriac C."/>
            <person name="Salcher M."/>
            <person name="Ghai R."/>
            <person name="Kavagutti S V."/>
        </authorList>
    </citation>
    <scope>NUCLEOTIDE SEQUENCE</scope>
</reference>
<accession>A0A6J7K141</accession>